<dbReference type="Pfam" id="PF13487">
    <property type="entry name" value="HD_5"/>
    <property type="match status" value="1"/>
</dbReference>
<sequence>MVFIITPSRFTSDVILKQKVNLKHVAEIGYIEPFKPLAPDIIGLYKDFRDREVLGVCTYIPEMGWSLLAEIDQTEVFFPVVKMTYYLFLLTTIISVIGLFVARFSYENTVVPIIKLQKDTKELMNGNLNHEIAIARKDEIGDLSQTFNLMTLNLKKSWEKLEEYNKNLEEEVKEKTKDLTNVNEDLKLDIIKRKKTEKTLSQALKRNEKLAHELVDMVGRIVETRDPYTAGHQLKVSELATAIAREMKLTVDRIEGIRIASLIHDIGKVSIPAEILSNPIKLNEIESSLIKDHSQIGYDILKTIDFPWPVAQIIIQHHEKLDGSGYPQGLKGNKILLEAKIIGVADVVEAMSSHRPYRPTLGIDKALEEISQNRGILYDPEVVDTCLKLFREKKFKF</sequence>
<dbReference type="AlphaFoldDB" id="X0Z1Z7"/>
<evidence type="ECO:0000259" key="4">
    <source>
        <dbReference type="PROSITE" id="PS51832"/>
    </source>
</evidence>
<dbReference type="CDD" id="cd00077">
    <property type="entry name" value="HDc"/>
    <property type="match status" value="1"/>
</dbReference>
<proteinExistence type="predicted"/>
<feature type="domain" description="HD-GYP" evidence="4">
    <location>
        <begin position="207"/>
        <end position="397"/>
    </location>
</feature>
<dbReference type="InterPro" id="IPR006675">
    <property type="entry name" value="HDIG_dom"/>
</dbReference>
<organism evidence="5">
    <name type="scientific">marine sediment metagenome</name>
    <dbReference type="NCBI Taxonomy" id="412755"/>
    <lineage>
        <taxon>unclassified sequences</taxon>
        <taxon>metagenomes</taxon>
        <taxon>ecological metagenomes</taxon>
    </lineage>
</organism>
<feature type="domain" description="HAMP" evidence="3">
    <location>
        <begin position="107"/>
        <end position="159"/>
    </location>
</feature>
<dbReference type="SMART" id="SM00471">
    <property type="entry name" value="HDc"/>
    <property type="match status" value="1"/>
</dbReference>
<feature type="transmembrane region" description="Helical" evidence="2">
    <location>
        <begin position="85"/>
        <end position="106"/>
    </location>
</feature>
<reference evidence="5" key="1">
    <citation type="journal article" date="2014" name="Front. Microbiol.">
        <title>High frequency of phylogenetically diverse reductive dehalogenase-homologous genes in deep subseafloor sedimentary metagenomes.</title>
        <authorList>
            <person name="Kawai M."/>
            <person name="Futagami T."/>
            <person name="Toyoda A."/>
            <person name="Takaki Y."/>
            <person name="Nishi S."/>
            <person name="Hori S."/>
            <person name="Arai W."/>
            <person name="Tsubouchi T."/>
            <person name="Morono Y."/>
            <person name="Uchiyama I."/>
            <person name="Ito T."/>
            <person name="Fujiyama A."/>
            <person name="Inagaki F."/>
            <person name="Takami H."/>
        </authorList>
    </citation>
    <scope>NUCLEOTIDE SEQUENCE</scope>
    <source>
        <strain evidence="5">Expedition CK06-06</strain>
    </source>
</reference>
<dbReference type="PROSITE" id="PS50885">
    <property type="entry name" value="HAMP"/>
    <property type="match status" value="1"/>
</dbReference>
<keyword evidence="1" id="KW-0175">Coiled coil</keyword>
<dbReference type="PROSITE" id="PS51832">
    <property type="entry name" value="HD_GYP"/>
    <property type="match status" value="1"/>
</dbReference>
<dbReference type="InterPro" id="IPR003607">
    <property type="entry name" value="HD/PDEase_dom"/>
</dbReference>
<evidence type="ECO:0008006" key="6">
    <source>
        <dbReference type="Google" id="ProtNLM"/>
    </source>
</evidence>
<evidence type="ECO:0000256" key="1">
    <source>
        <dbReference type="SAM" id="Coils"/>
    </source>
</evidence>
<evidence type="ECO:0000259" key="3">
    <source>
        <dbReference type="PROSITE" id="PS50885"/>
    </source>
</evidence>
<dbReference type="EMBL" id="BART01000059">
    <property type="protein sequence ID" value="GAG62954.1"/>
    <property type="molecule type" value="Genomic_DNA"/>
</dbReference>
<gene>
    <name evidence="5" type="ORF">S01H4_00436</name>
</gene>
<feature type="coiled-coil region" evidence="1">
    <location>
        <begin position="158"/>
        <end position="213"/>
    </location>
</feature>
<dbReference type="SUPFAM" id="SSF109604">
    <property type="entry name" value="HD-domain/PDEase-like"/>
    <property type="match status" value="1"/>
</dbReference>
<dbReference type="NCBIfam" id="TIGR00277">
    <property type="entry name" value="HDIG"/>
    <property type="match status" value="1"/>
</dbReference>
<dbReference type="CDD" id="cd06225">
    <property type="entry name" value="HAMP"/>
    <property type="match status" value="1"/>
</dbReference>
<protein>
    <recommendedName>
        <fullName evidence="6">HD-GYP domain-containing protein</fullName>
    </recommendedName>
</protein>
<dbReference type="InterPro" id="IPR003660">
    <property type="entry name" value="HAMP_dom"/>
</dbReference>
<dbReference type="Gene3D" id="1.10.3210.10">
    <property type="entry name" value="Hypothetical protein af1432"/>
    <property type="match status" value="1"/>
</dbReference>
<dbReference type="SUPFAM" id="SSF158472">
    <property type="entry name" value="HAMP domain-like"/>
    <property type="match status" value="1"/>
</dbReference>
<evidence type="ECO:0000256" key="2">
    <source>
        <dbReference type="SAM" id="Phobius"/>
    </source>
</evidence>
<dbReference type="GO" id="GO:0016020">
    <property type="term" value="C:membrane"/>
    <property type="evidence" value="ECO:0007669"/>
    <property type="project" value="InterPro"/>
</dbReference>
<name>X0Z1Z7_9ZZZZ</name>
<keyword evidence="2" id="KW-0472">Membrane</keyword>
<evidence type="ECO:0000313" key="5">
    <source>
        <dbReference type="EMBL" id="GAG62954.1"/>
    </source>
</evidence>
<dbReference type="Gene3D" id="6.10.340.10">
    <property type="match status" value="1"/>
</dbReference>
<accession>X0Z1Z7</accession>
<dbReference type="GO" id="GO:0007165">
    <property type="term" value="P:signal transduction"/>
    <property type="evidence" value="ECO:0007669"/>
    <property type="project" value="InterPro"/>
</dbReference>
<dbReference type="SMART" id="SM00304">
    <property type="entry name" value="HAMP"/>
    <property type="match status" value="1"/>
</dbReference>
<dbReference type="PANTHER" id="PTHR43155:SF2">
    <property type="entry name" value="CYCLIC DI-GMP PHOSPHODIESTERASE PA4108"/>
    <property type="match status" value="1"/>
</dbReference>
<dbReference type="Pfam" id="PF00672">
    <property type="entry name" value="HAMP"/>
    <property type="match status" value="1"/>
</dbReference>
<keyword evidence="2" id="KW-1133">Transmembrane helix</keyword>
<keyword evidence="2" id="KW-0812">Transmembrane</keyword>
<dbReference type="InterPro" id="IPR037522">
    <property type="entry name" value="HD_GYP_dom"/>
</dbReference>
<comment type="caution">
    <text evidence="5">The sequence shown here is derived from an EMBL/GenBank/DDBJ whole genome shotgun (WGS) entry which is preliminary data.</text>
</comment>
<dbReference type="PANTHER" id="PTHR43155">
    <property type="entry name" value="CYCLIC DI-GMP PHOSPHODIESTERASE PA4108-RELATED"/>
    <property type="match status" value="1"/>
</dbReference>